<dbReference type="RefSeq" id="WP_134258758.1">
    <property type="nucleotide sequence ID" value="NZ_LDIM01000006.1"/>
</dbReference>
<dbReference type="AlphaFoldDB" id="A0A4Y7WLF6"/>
<dbReference type="InterPro" id="IPR035628">
    <property type="entry name" value="TcpC_C"/>
</dbReference>
<evidence type="ECO:0000256" key="1">
    <source>
        <dbReference type="SAM" id="MobiDB-lite"/>
    </source>
</evidence>
<dbReference type="EMBL" id="SNUX01000002">
    <property type="protein sequence ID" value="TES49144.1"/>
    <property type="molecule type" value="Genomic_DNA"/>
</dbReference>
<evidence type="ECO:0000313" key="2">
    <source>
        <dbReference type="EMBL" id="TES49144.1"/>
    </source>
</evidence>
<proteinExistence type="predicted"/>
<sequence>MAKSDGRSIIERLKHRFKRIKKPAKQRSMIRKDHSKRTAMAVWSLLGSIVVLSLLTILLSVNTRSALNETNAHLSNEANEEESPSISLPAAEQYLSGFIDVFINVENTQEALEERKQTLKNYMVQSATFQDDKHSLYQLSDLKGNRILESHSLFNMIENEEETLFQYKVTFMNQVPKEKEVEIEPEDDDDEPETETVIENEETKQTLLLNIPVIAEESTFAIAGTPYFSEVYSLNGTIEIEEEQSHIDPYVGDEQSAVQEFLHSFFERYAAEPKEELAYMMKEPKSLNGAFSFEEIQDVKLIEVENGFKAEVAVMFRGKGTNIPQPAFMELEINRHEGNYYIESMDYQ</sequence>
<dbReference type="CDD" id="cd16386">
    <property type="entry name" value="TcpC_N"/>
    <property type="match status" value="1"/>
</dbReference>
<accession>A0A4Y7WLF6</accession>
<dbReference type="InterPro" id="IPR024735">
    <property type="entry name" value="TcpC"/>
</dbReference>
<reference evidence="2 3" key="1">
    <citation type="submission" date="2019-03" db="EMBL/GenBank/DDBJ databases">
        <authorList>
            <person name="Liu G."/>
        </authorList>
    </citation>
    <scope>NUCLEOTIDE SEQUENCE [LARGE SCALE GENOMIC DNA]</scope>
    <source>
        <strain evidence="2 3">DSM 19099</strain>
    </source>
</reference>
<dbReference type="Pfam" id="PF12642">
    <property type="entry name" value="TpcC"/>
    <property type="match status" value="1"/>
</dbReference>
<feature type="region of interest" description="Disordered" evidence="1">
    <location>
        <begin position="180"/>
        <end position="200"/>
    </location>
</feature>
<dbReference type="CDD" id="cd16428">
    <property type="entry name" value="TcpC_C"/>
    <property type="match status" value="1"/>
</dbReference>
<feature type="compositionally biased region" description="Acidic residues" evidence="1">
    <location>
        <begin position="183"/>
        <end position="200"/>
    </location>
</feature>
<dbReference type="Gene3D" id="3.10.450.540">
    <property type="match status" value="1"/>
</dbReference>
<name>A0A4Y7WLF6_9BACI</name>
<comment type="caution">
    <text evidence="2">The sequence shown here is derived from an EMBL/GenBank/DDBJ whole genome shotgun (WGS) entry which is preliminary data.</text>
</comment>
<organism evidence="2 3">
    <name type="scientific">Shouchella lehensis</name>
    <dbReference type="NCBI Taxonomy" id="300825"/>
    <lineage>
        <taxon>Bacteria</taxon>
        <taxon>Bacillati</taxon>
        <taxon>Bacillota</taxon>
        <taxon>Bacilli</taxon>
        <taxon>Bacillales</taxon>
        <taxon>Bacillaceae</taxon>
        <taxon>Shouchella</taxon>
    </lineage>
</organism>
<gene>
    <name evidence="2" type="ORF">E2L03_06575</name>
</gene>
<dbReference type="Proteomes" id="UP000298210">
    <property type="component" value="Unassembled WGS sequence"/>
</dbReference>
<protein>
    <submittedName>
        <fullName evidence="2">Conjugal transfer protein</fullName>
    </submittedName>
</protein>
<evidence type="ECO:0000313" key="3">
    <source>
        <dbReference type="Proteomes" id="UP000298210"/>
    </source>
</evidence>